<evidence type="ECO:0000313" key="3">
    <source>
        <dbReference type="Proteomes" id="UP000646548"/>
    </source>
</evidence>
<accession>A0A834CAK7</accession>
<evidence type="ECO:0000256" key="1">
    <source>
        <dbReference type="SAM" id="MobiDB-lite"/>
    </source>
</evidence>
<reference evidence="2" key="1">
    <citation type="journal article" name="BMC Genomics">
        <title>Long-read sequencing and de novo genome assembly of marine medaka (Oryzias melastigma).</title>
        <authorList>
            <person name="Liang P."/>
            <person name="Saqib H.S.A."/>
            <person name="Ni X."/>
            <person name="Shen Y."/>
        </authorList>
    </citation>
    <scope>NUCLEOTIDE SEQUENCE</scope>
    <source>
        <strain evidence="2">Bigg-433</strain>
    </source>
</reference>
<feature type="compositionally biased region" description="Low complexity" evidence="1">
    <location>
        <begin position="95"/>
        <end position="106"/>
    </location>
</feature>
<dbReference type="EMBL" id="WKFB01000403">
    <property type="protein sequence ID" value="KAF6724163.1"/>
    <property type="molecule type" value="Genomic_DNA"/>
</dbReference>
<comment type="caution">
    <text evidence="2">The sequence shown here is derived from an EMBL/GenBank/DDBJ whole genome shotgun (WGS) entry which is preliminary data.</text>
</comment>
<protein>
    <submittedName>
        <fullName evidence="2">Uncharacterized protein</fullName>
    </submittedName>
</protein>
<feature type="region of interest" description="Disordered" evidence="1">
    <location>
        <begin position="87"/>
        <end position="113"/>
    </location>
</feature>
<dbReference type="Proteomes" id="UP000646548">
    <property type="component" value="Unassembled WGS sequence"/>
</dbReference>
<name>A0A834CAK7_ORYME</name>
<evidence type="ECO:0000313" key="2">
    <source>
        <dbReference type="EMBL" id="KAF6724163.1"/>
    </source>
</evidence>
<sequence length="113" mass="12004">MVVWVNIGIASSSSLLLHEACLSPFDQRGQKTSADEPAVRLLRARGSSTAEPRSVPLRALPPATLDQCPSPSLSSWKAVADGVSGFEPPPLLRASQRSSRQTEQTSGLPVPRS</sequence>
<gene>
    <name evidence="2" type="ORF">FQA47_023878</name>
</gene>
<proteinExistence type="predicted"/>
<dbReference type="AlphaFoldDB" id="A0A834CAK7"/>
<organism evidence="2 3">
    <name type="scientific">Oryzias melastigma</name>
    <name type="common">Marine medaka</name>
    <dbReference type="NCBI Taxonomy" id="30732"/>
    <lineage>
        <taxon>Eukaryota</taxon>
        <taxon>Metazoa</taxon>
        <taxon>Chordata</taxon>
        <taxon>Craniata</taxon>
        <taxon>Vertebrata</taxon>
        <taxon>Euteleostomi</taxon>
        <taxon>Actinopterygii</taxon>
        <taxon>Neopterygii</taxon>
        <taxon>Teleostei</taxon>
        <taxon>Neoteleostei</taxon>
        <taxon>Acanthomorphata</taxon>
        <taxon>Ovalentaria</taxon>
        <taxon>Atherinomorphae</taxon>
        <taxon>Beloniformes</taxon>
        <taxon>Adrianichthyidae</taxon>
        <taxon>Oryziinae</taxon>
        <taxon>Oryzias</taxon>
    </lineage>
</organism>